<dbReference type="EC" id="2.7.7.47" evidence="3 7"/>
<dbReference type="RefSeq" id="WP_161432708.1">
    <property type="nucleotide sequence ID" value="NZ_WUTT01000001.1"/>
</dbReference>
<evidence type="ECO:0000256" key="6">
    <source>
        <dbReference type="ARBA" id="ARBA00048566"/>
    </source>
</evidence>
<evidence type="ECO:0000313" key="11">
    <source>
        <dbReference type="Proteomes" id="UP000487929"/>
    </source>
</evidence>
<dbReference type="NCBIfam" id="NF010309">
    <property type="entry name" value="PRK13746.1"/>
    <property type="match status" value="1"/>
</dbReference>
<name>A0A7X4W755_9GAMM</name>
<dbReference type="GO" id="GO:0046677">
    <property type="term" value="P:response to antibiotic"/>
    <property type="evidence" value="ECO:0007669"/>
    <property type="project" value="UniProtKB-KW"/>
</dbReference>
<evidence type="ECO:0000256" key="7">
    <source>
        <dbReference type="PIRNR" id="PIRNR000819"/>
    </source>
</evidence>
<gene>
    <name evidence="10" type="ORF">GRB96_14075</name>
</gene>
<feature type="domain" description="Polymerase nucleotidyl transferase" evidence="8">
    <location>
        <begin position="23"/>
        <end position="67"/>
    </location>
</feature>
<accession>A0A7X4W755</accession>
<evidence type="ECO:0000256" key="4">
    <source>
        <dbReference type="ARBA" id="ARBA00035252"/>
    </source>
</evidence>
<dbReference type="InterPro" id="IPR002934">
    <property type="entry name" value="Polymerase_NTP_transf_dom"/>
</dbReference>
<protein>
    <recommendedName>
        <fullName evidence="4 7">Aminoglycoside (3'') (9) adenylyltransferase</fullName>
        <ecNumber evidence="3 7">2.7.7.47</ecNumber>
    </recommendedName>
</protein>
<dbReference type="Gene3D" id="3.30.460.10">
    <property type="entry name" value="Beta Polymerase, domain 2"/>
    <property type="match status" value="1"/>
</dbReference>
<organism evidence="10 11">
    <name type="scientific">Halomonas alimentaria</name>
    <dbReference type="NCBI Taxonomy" id="147248"/>
    <lineage>
        <taxon>Bacteria</taxon>
        <taxon>Pseudomonadati</taxon>
        <taxon>Pseudomonadota</taxon>
        <taxon>Gammaproteobacteria</taxon>
        <taxon>Oceanospirillales</taxon>
        <taxon>Halomonadaceae</taxon>
        <taxon>Halomonas</taxon>
    </lineage>
</organism>
<dbReference type="InterPro" id="IPR024172">
    <property type="entry name" value="AadA/Aad9"/>
</dbReference>
<proteinExistence type="predicted"/>
<evidence type="ECO:0000256" key="3">
    <source>
        <dbReference type="ARBA" id="ARBA00035126"/>
    </source>
</evidence>
<reference evidence="10 11" key="1">
    <citation type="submission" date="2019-12" db="EMBL/GenBank/DDBJ databases">
        <title>Draft genome sequencing of Halomonas alimentaria DSM 15356.</title>
        <authorList>
            <person name="Pandiyan K."/>
            <person name="Kushwaha P."/>
            <person name="Gowdham M."/>
            <person name="Chakdar H."/>
            <person name="Singh A."/>
            <person name="Kumar M."/>
            <person name="Saxena A.K."/>
        </authorList>
    </citation>
    <scope>NUCLEOTIDE SEQUENCE [LARGE SCALE GENOMIC DNA]</scope>
    <source>
        <strain evidence="10 11">DSM 15356</strain>
    </source>
</reference>
<keyword evidence="11" id="KW-1185">Reference proteome</keyword>
<evidence type="ECO:0000313" key="10">
    <source>
        <dbReference type="EMBL" id="NAW35534.1"/>
    </source>
</evidence>
<evidence type="ECO:0000259" key="8">
    <source>
        <dbReference type="Pfam" id="PF01909"/>
    </source>
</evidence>
<dbReference type="GO" id="GO:0009012">
    <property type="term" value="F:aminoglycoside 3''-adenylyltransferase activity"/>
    <property type="evidence" value="ECO:0007669"/>
    <property type="project" value="UniProtKB-EC"/>
</dbReference>
<dbReference type="Pfam" id="PF01909">
    <property type="entry name" value="NTP_transf_2"/>
    <property type="match status" value="1"/>
</dbReference>
<dbReference type="InterPro" id="IPR025184">
    <property type="entry name" value="AadA_C"/>
</dbReference>
<keyword evidence="1 7" id="KW-0808">Transferase</keyword>
<dbReference type="SUPFAM" id="SSF81301">
    <property type="entry name" value="Nucleotidyltransferase"/>
    <property type="match status" value="1"/>
</dbReference>
<evidence type="ECO:0000256" key="1">
    <source>
        <dbReference type="ARBA" id="ARBA00022679"/>
    </source>
</evidence>
<keyword evidence="2 7" id="KW-0046">Antibiotic resistance</keyword>
<keyword evidence="7" id="KW-0547">Nucleotide-binding</keyword>
<dbReference type="Pfam" id="PF13427">
    <property type="entry name" value="AadA_C"/>
    <property type="match status" value="1"/>
</dbReference>
<dbReference type="GO" id="GO:0005524">
    <property type="term" value="F:ATP binding"/>
    <property type="evidence" value="ECO:0007669"/>
    <property type="project" value="UniProtKB-KW"/>
</dbReference>
<dbReference type="Proteomes" id="UP000487929">
    <property type="component" value="Unassembled WGS sequence"/>
</dbReference>
<dbReference type="InterPro" id="IPR043519">
    <property type="entry name" value="NT_sf"/>
</dbReference>
<comment type="caution">
    <text evidence="10">The sequence shown here is derived from an EMBL/GenBank/DDBJ whole genome shotgun (WGS) entry which is preliminary data.</text>
</comment>
<evidence type="ECO:0000259" key="9">
    <source>
        <dbReference type="Pfam" id="PF13427"/>
    </source>
</evidence>
<evidence type="ECO:0000256" key="2">
    <source>
        <dbReference type="ARBA" id="ARBA00023251"/>
    </source>
</evidence>
<dbReference type="PIRSF" id="PIRSF000819">
    <property type="entry name" value="Streptomycin_3-adenylyltransf"/>
    <property type="match status" value="1"/>
</dbReference>
<feature type="domain" description="Adenylyltransferase AadA C-terminal" evidence="9">
    <location>
        <begin position="151"/>
        <end position="251"/>
    </location>
</feature>
<keyword evidence="7" id="KW-0548">Nucleotidyltransferase</keyword>
<comment type="catalytic activity">
    <reaction evidence="6 7">
        <text>streptomycin + ATP = 3''-O-adenylylstreptomycin + diphosphate</text>
        <dbReference type="Rhea" id="RHEA:20245"/>
        <dbReference type="ChEBI" id="CHEBI:30616"/>
        <dbReference type="ChEBI" id="CHEBI:33019"/>
        <dbReference type="ChEBI" id="CHEBI:58007"/>
        <dbReference type="ChEBI" id="CHEBI:58605"/>
        <dbReference type="EC" id="2.7.7.47"/>
    </reaction>
</comment>
<dbReference type="CDD" id="cd05403">
    <property type="entry name" value="NT_KNTase_like"/>
    <property type="match status" value="1"/>
</dbReference>
<sequence length="263" mass="28940">MPNIAEIPTEAAQALQIIQSCLGRSVVGIYLFGSWAVGGLRPDSDVDLLVVVNSSLAELDRRRLVEELMQVSGFIGNQTDTRPLELTVVLLSEVVPWRYPPKHELVYGEWLRDQFEAGRIPAPEHDPDLAIVLKKVRDSSTALVGPDAAAMLDPVPIADVQRAMLDSLPSLITSIRGDERNVLLTLARMWLTAAEGEITPKDVAAEWAIARLDREDALLLDLARKGYRGECDDNWAGKDAEVLALALSMKRSIEKNLRVCGQP</sequence>
<comment type="catalytic activity">
    <reaction evidence="5 7">
        <text>spectinomycin + ATP = 9-O-adenylylspectinomycin + diphosphate</text>
        <dbReference type="Rhea" id="RHEA:63228"/>
        <dbReference type="ChEBI" id="CHEBI:30616"/>
        <dbReference type="ChEBI" id="CHEBI:33019"/>
        <dbReference type="ChEBI" id="CHEBI:146260"/>
        <dbReference type="ChEBI" id="CHEBI:146261"/>
    </reaction>
</comment>
<dbReference type="EMBL" id="WUTT01000001">
    <property type="protein sequence ID" value="NAW35534.1"/>
    <property type="molecule type" value="Genomic_DNA"/>
</dbReference>
<evidence type="ECO:0000256" key="5">
    <source>
        <dbReference type="ARBA" id="ARBA00047831"/>
    </source>
</evidence>
<dbReference type="OrthoDB" id="7058480at2"/>
<keyword evidence="7" id="KW-0067">ATP-binding</keyword>
<dbReference type="GO" id="GO:0070566">
    <property type="term" value="F:adenylyltransferase activity"/>
    <property type="evidence" value="ECO:0007669"/>
    <property type="project" value="InterPro"/>
</dbReference>
<dbReference type="AlphaFoldDB" id="A0A7X4W755"/>